<dbReference type="AlphaFoldDB" id="A0A937FY78"/>
<gene>
    <name evidence="3" type="ORF">JMN32_10010</name>
</gene>
<evidence type="ECO:0000313" key="3">
    <source>
        <dbReference type="EMBL" id="MBL6446646.1"/>
    </source>
</evidence>
<dbReference type="InterPro" id="IPR003399">
    <property type="entry name" value="Mce/MlaD"/>
</dbReference>
<dbReference type="InterPro" id="IPR052336">
    <property type="entry name" value="MlaD_Phospholipid_Transporter"/>
</dbReference>
<evidence type="ECO:0000256" key="1">
    <source>
        <dbReference type="SAM" id="Phobius"/>
    </source>
</evidence>
<keyword evidence="4" id="KW-1185">Reference proteome</keyword>
<reference evidence="3" key="1">
    <citation type="submission" date="2021-01" db="EMBL/GenBank/DDBJ databases">
        <title>Fulvivirga kasyanovii gen. nov., sp nov., a novel member of the phylum Bacteroidetes isolated from seawater in a mussel farm.</title>
        <authorList>
            <person name="Zhao L.-H."/>
            <person name="Wang Z.-J."/>
        </authorList>
    </citation>
    <scope>NUCLEOTIDE SEQUENCE</scope>
    <source>
        <strain evidence="3">29W222</strain>
    </source>
</reference>
<dbReference type="PANTHER" id="PTHR33371">
    <property type="entry name" value="INTERMEMBRANE PHOSPHOLIPID TRANSPORT SYSTEM BINDING PROTEIN MLAD-RELATED"/>
    <property type="match status" value="1"/>
</dbReference>
<accession>A0A937FY78</accession>
<feature type="transmembrane region" description="Helical" evidence="1">
    <location>
        <begin position="12"/>
        <end position="30"/>
    </location>
</feature>
<evidence type="ECO:0000313" key="4">
    <source>
        <dbReference type="Proteomes" id="UP000614216"/>
    </source>
</evidence>
<dbReference type="RefSeq" id="WP_202856177.1">
    <property type="nucleotide sequence ID" value="NZ_JAEUGD010000031.1"/>
</dbReference>
<name>A0A937FY78_9BACT</name>
<dbReference type="PANTHER" id="PTHR33371:SF4">
    <property type="entry name" value="INTERMEMBRANE PHOSPHOLIPID TRANSPORT SYSTEM BINDING PROTEIN MLAD"/>
    <property type="match status" value="1"/>
</dbReference>
<sequence>MKTKPMDNTKLGLFVLAGLLFLIFSLYMIGRNRNLFGSTFTIQASFQNVSGLMPGNNVRFSGIDVGTVREIAIESDTSILVTMVIDKGARRFIKKNSVASVGTDGLMGNQLININSVKEVAAPVEEGDKIYSKKPIETDAMLRTLNITNDNIAAITNDLRKITRKINNSNSLWQLLSDTLIAKDLKQAAVNIRLAGKNASYAASEVADLAKSIKQGQGLAGALISDTVLVSNLKGSLADIHKASQETAKAANDLGDLLKNVKEGGGTVGALLSDTLVLHKLNNSLENIEEGTARFSENMEAMKHNFLFRRYFKKQEKAKRKSGDE</sequence>
<comment type="caution">
    <text evidence="3">The sequence shown here is derived from an EMBL/GenBank/DDBJ whole genome shotgun (WGS) entry which is preliminary data.</text>
</comment>
<proteinExistence type="predicted"/>
<keyword evidence="1" id="KW-0812">Transmembrane</keyword>
<feature type="domain" description="Mce/MlaD" evidence="2">
    <location>
        <begin position="40"/>
        <end position="115"/>
    </location>
</feature>
<dbReference type="Pfam" id="PF02470">
    <property type="entry name" value="MlaD"/>
    <property type="match status" value="1"/>
</dbReference>
<dbReference type="EMBL" id="JAEUGD010000031">
    <property type="protein sequence ID" value="MBL6446646.1"/>
    <property type="molecule type" value="Genomic_DNA"/>
</dbReference>
<keyword evidence="1" id="KW-0472">Membrane</keyword>
<organism evidence="3 4">
    <name type="scientific">Fulvivirga marina</name>
    <dbReference type="NCBI Taxonomy" id="2494733"/>
    <lineage>
        <taxon>Bacteria</taxon>
        <taxon>Pseudomonadati</taxon>
        <taxon>Bacteroidota</taxon>
        <taxon>Cytophagia</taxon>
        <taxon>Cytophagales</taxon>
        <taxon>Fulvivirgaceae</taxon>
        <taxon>Fulvivirga</taxon>
    </lineage>
</organism>
<keyword evidence="1" id="KW-1133">Transmembrane helix</keyword>
<evidence type="ECO:0000259" key="2">
    <source>
        <dbReference type="Pfam" id="PF02470"/>
    </source>
</evidence>
<dbReference type="Proteomes" id="UP000614216">
    <property type="component" value="Unassembled WGS sequence"/>
</dbReference>
<protein>
    <submittedName>
        <fullName evidence="3">MCE family protein</fullName>
    </submittedName>
</protein>